<dbReference type="HOGENOM" id="CLU_063236_2_2_6"/>
<dbReference type="InterPro" id="IPR000524">
    <property type="entry name" value="Tscrpt_reg_HTH_GntR"/>
</dbReference>
<dbReference type="PRINTS" id="PR00035">
    <property type="entry name" value="HTHGNTR"/>
</dbReference>
<keyword evidence="2" id="KW-0238">DNA-binding</keyword>
<dbReference type="GO" id="GO:0003700">
    <property type="term" value="F:DNA-binding transcription factor activity"/>
    <property type="evidence" value="ECO:0007669"/>
    <property type="project" value="InterPro"/>
</dbReference>
<dbReference type="SUPFAM" id="SSF64288">
    <property type="entry name" value="Chorismate lyase-like"/>
    <property type="match status" value="1"/>
</dbReference>
<dbReference type="GO" id="GO:0003677">
    <property type="term" value="F:DNA binding"/>
    <property type="evidence" value="ECO:0007669"/>
    <property type="project" value="UniProtKB-KW"/>
</dbReference>
<dbReference type="Gene3D" id="3.40.1410.10">
    <property type="entry name" value="Chorismate lyase-like"/>
    <property type="match status" value="1"/>
</dbReference>
<feature type="domain" description="HTH gntR-type" evidence="4">
    <location>
        <begin position="24"/>
        <end position="92"/>
    </location>
</feature>
<dbReference type="InterPro" id="IPR036390">
    <property type="entry name" value="WH_DNA-bd_sf"/>
</dbReference>
<dbReference type="CDD" id="cd07377">
    <property type="entry name" value="WHTH_GntR"/>
    <property type="match status" value="1"/>
</dbReference>
<protein>
    <submittedName>
        <fullName evidence="5">Transcriptional regulator, GntR family</fullName>
    </submittedName>
</protein>
<evidence type="ECO:0000256" key="1">
    <source>
        <dbReference type="ARBA" id="ARBA00023015"/>
    </source>
</evidence>
<gene>
    <name evidence="5" type="ORF">EDWATA_02947</name>
</gene>
<dbReference type="AlphaFoldDB" id="D4F860"/>
<dbReference type="InterPro" id="IPR050679">
    <property type="entry name" value="Bact_HTH_transcr_reg"/>
</dbReference>
<dbReference type="SUPFAM" id="SSF46785">
    <property type="entry name" value="Winged helix' DNA-binding domain"/>
    <property type="match status" value="1"/>
</dbReference>
<dbReference type="PROSITE" id="PS50949">
    <property type="entry name" value="HTH_GNTR"/>
    <property type="match status" value="1"/>
</dbReference>
<keyword evidence="3" id="KW-0804">Transcription</keyword>
<accession>D4F860</accession>
<dbReference type="EMBL" id="ADGK01000251">
    <property type="protein sequence ID" value="EFE22052.1"/>
    <property type="molecule type" value="Genomic_DNA"/>
</dbReference>
<dbReference type="InterPro" id="IPR011663">
    <property type="entry name" value="UTRA"/>
</dbReference>
<name>D4F860_EDWTA</name>
<evidence type="ECO:0000259" key="4">
    <source>
        <dbReference type="PROSITE" id="PS50949"/>
    </source>
</evidence>
<evidence type="ECO:0000313" key="6">
    <source>
        <dbReference type="Proteomes" id="UP000003692"/>
    </source>
</evidence>
<dbReference type="PANTHER" id="PTHR44846:SF7">
    <property type="entry name" value="TRANSCRIPTIONAL REGULATOR OF 2-AMINOETHYLPHOSPHONATE DEGRADATION OPERONS-RELATED"/>
    <property type="match status" value="1"/>
</dbReference>
<sequence length="255" mass="29350">MSRVHNDANVQDWFKPKDDIMEMASHAGLAKAQISRWIDEGRFGAGERLPAERELSEQLNVKRMTLRQALLALENDAKIFRKDRCGWFVAQPRFRYNPNATTSYKQAAIEQGRVPSWGYLEQSRVGDAPVHIQTLLQAAPTQGLYRIRGWGALEEHRILYHESYINPLTAPDFLDCLGENALADVWSQHYQRQTITSHLAFKPTRLNATASRVIGGNTTTPAIRVEKFRADMLRTLLQIDIEYWRFDSVDFYLDL</sequence>
<dbReference type="SMART" id="SM00345">
    <property type="entry name" value="HTH_GNTR"/>
    <property type="match status" value="1"/>
</dbReference>
<dbReference type="InterPro" id="IPR028978">
    <property type="entry name" value="Chorismate_lyase_/UTRA_dom_sf"/>
</dbReference>
<keyword evidence="1" id="KW-0805">Transcription regulation</keyword>
<comment type="caution">
    <text evidence="5">The sequence shown here is derived from an EMBL/GenBank/DDBJ whole genome shotgun (WGS) entry which is preliminary data.</text>
</comment>
<dbReference type="PANTHER" id="PTHR44846">
    <property type="entry name" value="MANNOSYL-D-GLYCERATE TRANSPORT/METABOLISM SYSTEM REPRESSOR MNGR-RELATED"/>
    <property type="match status" value="1"/>
</dbReference>
<reference evidence="5 6" key="1">
    <citation type="submission" date="2010-02" db="EMBL/GenBank/DDBJ databases">
        <authorList>
            <person name="Weinstock G."/>
            <person name="Sodergren E."/>
            <person name="Clifton S."/>
            <person name="Fulton L."/>
            <person name="Fulton B."/>
            <person name="Courtney L."/>
            <person name="Fronick C."/>
            <person name="Harrison M."/>
            <person name="Strong C."/>
            <person name="Farmer C."/>
            <person name="Delahaunty K."/>
            <person name="Markovic C."/>
            <person name="Hall O."/>
            <person name="Minx P."/>
            <person name="Tomlinson C."/>
            <person name="Mitreva M."/>
            <person name="Nelson J."/>
            <person name="Hou S."/>
            <person name="Wollam A."/>
            <person name="Pepin K.H."/>
            <person name="Johnson M."/>
            <person name="Bhonagiri V."/>
            <person name="Zhang X."/>
            <person name="Suruliraj S."/>
            <person name="Warren W."/>
            <person name="Chinwalla A."/>
            <person name="Mardis E.R."/>
            <person name="Wilson R.K."/>
        </authorList>
    </citation>
    <scope>NUCLEOTIDE SEQUENCE [LARGE SCALE GENOMIC DNA]</scope>
    <source>
        <strain evidence="5 6">ATCC 23685</strain>
    </source>
</reference>
<proteinExistence type="predicted"/>
<dbReference type="SMART" id="SM00866">
    <property type="entry name" value="UTRA"/>
    <property type="match status" value="1"/>
</dbReference>
<dbReference type="Pfam" id="PF07702">
    <property type="entry name" value="UTRA"/>
    <property type="match status" value="1"/>
</dbReference>
<dbReference type="InterPro" id="IPR036388">
    <property type="entry name" value="WH-like_DNA-bd_sf"/>
</dbReference>
<evidence type="ECO:0000313" key="5">
    <source>
        <dbReference type="EMBL" id="EFE22052.1"/>
    </source>
</evidence>
<organism evidence="5 6">
    <name type="scientific">Edwardsiella tarda ATCC 23685</name>
    <dbReference type="NCBI Taxonomy" id="500638"/>
    <lineage>
        <taxon>Bacteria</taxon>
        <taxon>Pseudomonadati</taxon>
        <taxon>Pseudomonadota</taxon>
        <taxon>Gammaproteobacteria</taxon>
        <taxon>Enterobacterales</taxon>
        <taxon>Hafniaceae</taxon>
        <taxon>Edwardsiella</taxon>
    </lineage>
</organism>
<evidence type="ECO:0000256" key="2">
    <source>
        <dbReference type="ARBA" id="ARBA00023125"/>
    </source>
</evidence>
<dbReference type="Pfam" id="PF00392">
    <property type="entry name" value="GntR"/>
    <property type="match status" value="1"/>
</dbReference>
<dbReference type="Proteomes" id="UP000003692">
    <property type="component" value="Unassembled WGS sequence"/>
</dbReference>
<evidence type="ECO:0000256" key="3">
    <source>
        <dbReference type="ARBA" id="ARBA00023163"/>
    </source>
</evidence>
<dbReference type="GO" id="GO:0045892">
    <property type="term" value="P:negative regulation of DNA-templated transcription"/>
    <property type="evidence" value="ECO:0007669"/>
    <property type="project" value="TreeGrafter"/>
</dbReference>
<dbReference type="Gene3D" id="1.10.10.10">
    <property type="entry name" value="Winged helix-like DNA-binding domain superfamily/Winged helix DNA-binding domain"/>
    <property type="match status" value="1"/>
</dbReference>